<dbReference type="Pfam" id="PF00406">
    <property type="entry name" value="ADK"/>
    <property type="match status" value="1"/>
</dbReference>
<evidence type="ECO:0000256" key="4">
    <source>
        <dbReference type="ARBA" id="ARBA00022679"/>
    </source>
</evidence>
<organism evidence="12 13">
    <name type="scientific">Trichuris muris</name>
    <name type="common">Mouse whipworm</name>
    <dbReference type="NCBI Taxonomy" id="70415"/>
    <lineage>
        <taxon>Eukaryota</taxon>
        <taxon>Metazoa</taxon>
        <taxon>Ecdysozoa</taxon>
        <taxon>Nematoda</taxon>
        <taxon>Enoplea</taxon>
        <taxon>Dorylaimia</taxon>
        <taxon>Trichinellida</taxon>
        <taxon>Trichuridae</taxon>
        <taxon>Trichuris</taxon>
    </lineage>
</organism>
<dbReference type="AlphaFoldDB" id="A0A5S6R341"/>
<comment type="catalytic activity">
    <reaction evidence="9">
        <text>dCMP + ATP = dCDP + ADP</text>
        <dbReference type="Rhea" id="RHEA:25094"/>
        <dbReference type="ChEBI" id="CHEBI:30616"/>
        <dbReference type="ChEBI" id="CHEBI:57566"/>
        <dbReference type="ChEBI" id="CHEBI:58593"/>
        <dbReference type="ChEBI" id="CHEBI:456216"/>
        <dbReference type="EC" id="2.7.4.14"/>
    </reaction>
</comment>
<evidence type="ECO:0000256" key="10">
    <source>
        <dbReference type="ARBA" id="ARBA00059689"/>
    </source>
</evidence>
<evidence type="ECO:0000256" key="9">
    <source>
        <dbReference type="ARBA" id="ARBA00051598"/>
    </source>
</evidence>
<dbReference type="InterPro" id="IPR033690">
    <property type="entry name" value="Adenylat_kinase_CS"/>
</dbReference>
<comment type="subcellular location">
    <subcellularLocation>
        <location evidence="1">Cytoplasm</location>
    </subcellularLocation>
</comment>
<sequence>MAPPVERKKIDLTPLKTAALPIIFVVGGPGSGKGTQCAKIVEKYKLTHLSSGDLLRADVESGSARGKQIKEIMANGQLVALEVVLDLIKEAMLKALTQGSKGFLIDGFPRDVTQGEKFEAEILACAHVLFFDVSEETMIKRLIGRGASSGRVDDNMETIKKRLDTFRKQTQPVVDYYKAKNKLAQIKAEEANKVAVVLELVLPKSGIPAFFTPGRCHVSTKSSCQPPSLIVILVNNSFNALG</sequence>
<dbReference type="CDD" id="cd01428">
    <property type="entry name" value="ADK"/>
    <property type="match status" value="1"/>
</dbReference>
<dbReference type="PROSITE" id="PS00113">
    <property type="entry name" value="ADENYLATE_KINASE"/>
    <property type="match status" value="1"/>
</dbReference>
<dbReference type="GO" id="GO:0005524">
    <property type="term" value="F:ATP binding"/>
    <property type="evidence" value="ECO:0007669"/>
    <property type="project" value="UniProtKB-KW"/>
</dbReference>
<comment type="function">
    <text evidence="10">Catalyzes the phosphorylation of pyrimidine nucleoside monophosphates at the expense of ATP. Plays an important role in de novo pyrimidine nucleotide biosynthesis. Has preference for UMP and CMP as phosphate acceptors.</text>
</comment>
<comment type="similarity">
    <text evidence="11">Belongs to the adenylate kinase family.</text>
</comment>
<keyword evidence="12" id="KW-1185">Reference proteome</keyword>
<keyword evidence="4 11" id="KW-0808">Transferase</keyword>
<dbReference type="InterPro" id="IPR000850">
    <property type="entry name" value="Adenylat/UMP-CMP_kin"/>
</dbReference>
<evidence type="ECO:0000256" key="8">
    <source>
        <dbReference type="ARBA" id="ARBA00051396"/>
    </source>
</evidence>
<keyword evidence="3" id="KW-0963">Cytoplasm</keyword>
<evidence type="ECO:0000256" key="5">
    <source>
        <dbReference type="ARBA" id="ARBA00022741"/>
    </source>
</evidence>
<dbReference type="PANTHER" id="PTHR23359">
    <property type="entry name" value="NUCLEOTIDE KINASE"/>
    <property type="match status" value="1"/>
</dbReference>
<keyword evidence="5" id="KW-0547">Nucleotide-binding</keyword>
<keyword evidence="7" id="KW-0067">ATP-binding</keyword>
<dbReference type="Gene3D" id="3.40.50.300">
    <property type="entry name" value="P-loop containing nucleotide triphosphate hydrolases"/>
    <property type="match status" value="1"/>
</dbReference>
<dbReference type="SUPFAM" id="SSF52540">
    <property type="entry name" value="P-loop containing nucleoside triphosphate hydrolases"/>
    <property type="match status" value="1"/>
</dbReference>
<proteinExistence type="inferred from homology"/>
<dbReference type="Proteomes" id="UP000046395">
    <property type="component" value="Unassembled WGS sequence"/>
</dbReference>
<dbReference type="EC" id="2.7.4.3" evidence="2"/>
<dbReference type="GO" id="GO:0004017">
    <property type="term" value="F:AMP kinase activity"/>
    <property type="evidence" value="ECO:0007669"/>
    <property type="project" value="UniProtKB-EC"/>
</dbReference>
<protein>
    <recommendedName>
        <fullName evidence="2">adenylate kinase</fullName>
        <ecNumber evidence="2">2.7.4.3</ecNumber>
    </recommendedName>
</protein>
<dbReference type="HAMAP" id="MF_00235">
    <property type="entry name" value="Adenylate_kinase_Adk"/>
    <property type="match status" value="1"/>
</dbReference>
<evidence type="ECO:0000256" key="11">
    <source>
        <dbReference type="RuleBase" id="RU003330"/>
    </source>
</evidence>
<evidence type="ECO:0000313" key="12">
    <source>
        <dbReference type="Proteomes" id="UP000046395"/>
    </source>
</evidence>
<evidence type="ECO:0000256" key="7">
    <source>
        <dbReference type="ARBA" id="ARBA00022840"/>
    </source>
</evidence>
<dbReference type="InterPro" id="IPR027417">
    <property type="entry name" value="P-loop_NTPase"/>
</dbReference>
<dbReference type="WBParaSite" id="TMUE_3000013910.1">
    <property type="protein sequence ID" value="TMUE_3000013910.1"/>
    <property type="gene ID" value="WBGene00292889"/>
</dbReference>
<dbReference type="FunFam" id="3.40.50.300:FF:000315">
    <property type="entry name" value="Adenylate kinase 1"/>
    <property type="match status" value="1"/>
</dbReference>
<evidence type="ECO:0000256" key="1">
    <source>
        <dbReference type="ARBA" id="ARBA00004496"/>
    </source>
</evidence>
<evidence type="ECO:0000256" key="2">
    <source>
        <dbReference type="ARBA" id="ARBA00012955"/>
    </source>
</evidence>
<dbReference type="GO" id="GO:0033862">
    <property type="term" value="F:UMP kinase activity"/>
    <property type="evidence" value="ECO:0007669"/>
    <property type="project" value="UniProtKB-ARBA"/>
</dbReference>
<dbReference type="STRING" id="70415.A0A5S6R341"/>
<evidence type="ECO:0000256" key="3">
    <source>
        <dbReference type="ARBA" id="ARBA00022490"/>
    </source>
</evidence>
<accession>A0A5S6R341</accession>
<comment type="catalytic activity">
    <reaction evidence="8">
        <text>CMP + ATP = CDP + ADP</text>
        <dbReference type="Rhea" id="RHEA:11600"/>
        <dbReference type="ChEBI" id="CHEBI:30616"/>
        <dbReference type="ChEBI" id="CHEBI:58069"/>
        <dbReference type="ChEBI" id="CHEBI:60377"/>
        <dbReference type="ChEBI" id="CHEBI:456216"/>
        <dbReference type="EC" id="2.7.4.14"/>
    </reaction>
</comment>
<evidence type="ECO:0000313" key="13">
    <source>
        <dbReference type="WBParaSite" id="TMUE_3000013910.1"/>
    </source>
</evidence>
<evidence type="ECO:0000256" key="6">
    <source>
        <dbReference type="ARBA" id="ARBA00022777"/>
    </source>
</evidence>
<dbReference type="GO" id="GO:0006225">
    <property type="term" value="P:UDP biosynthetic process"/>
    <property type="evidence" value="ECO:0007669"/>
    <property type="project" value="UniProtKB-ARBA"/>
</dbReference>
<dbReference type="PRINTS" id="PR00094">
    <property type="entry name" value="ADENYLTKNASE"/>
</dbReference>
<dbReference type="GO" id="GO:0005737">
    <property type="term" value="C:cytoplasm"/>
    <property type="evidence" value="ECO:0007669"/>
    <property type="project" value="UniProtKB-SubCell"/>
</dbReference>
<name>A0A5S6R341_TRIMR</name>
<reference evidence="13" key="1">
    <citation type="submission" date="2019-12" db="UniProtKB">
        <authorList>
            <consortium name="WormBaseParasite"/>
        </authorList>
    </citation>
    <scope>IDENTIFICATION</scope>
</reference>
<keyword evidence="6 11" id="KW-0418">Kinase</keyword>